<evidence type="ECO:0000256" key="4">
    <source>
        <dbReference type="ARBA" id="ARBA00023163"/>
    </source>
</evidence>
<dbReference type="Gene3D" id="1.10.1790.10">
    <property type="entry name" value="PRD domain"/>
    <property type="match status" value="1"/>
</dbReference>
<dbReference type="InterPro" id="IPR050661">
    <property type="entry name" value="BglG_antiterminators"/>
</dbReference>
<dbReference type="Gene3D" id="3.40.930.10">
    <property type="entry name" value="Mannitol-specific EII, Chain A"/>
    <property type="match status" value="1"/>
</dbReference>
<dbReference type="SUPFAM" id="SSF55804">
    <property type="entry name" value="Phoshotransferase/anion transport protein"/>
    <property type="match status" value="1"/>
</dbReference>
<reference evidence="8 9" key="1">
    <citation type="submission" date="2024-03" db="EMBL/GenBank/DDBJ databases">
        <title>Mouse gut bacterial collection (mGBC) of GemPharmatech.</title>
        <authorList>
            <person name="He Y."/>
            <person name="Dong L."/>
            <person name="Wu D."/>
            <person name="Gao X."/>
            <person name="Lin Z."/>
        </authorList>
    </citation>
    <scope>NUCLEOTIDE SEQUENCE [LARGE SCALE GENOMIC DNA]</scope>
    <source>
        <strain evidence="8 9">61-15</strain>
    </source>
</reference>
<dbReference type="InterPro" id="IPR002178">
    <property type="entry name" value="PTS_EIIA_type-2_dom"/>
</dbReference>
<feature type="domain" description="PTS EIIA type-2" evidence="5">
    <location>
        <begin position="489"/>
        <end position="626"/>
    </location>
</feature>
<dbReference type="InterPro" id="IPR007737">
    <property type="entry name" value="Mga_HTH"/>
</dbReference>
<keyword evidence="1" id="KW-0677">Repeat</keyword>
<dbReference type="RefSeq" id="WP_369948295.1">
    <property type="nucleotide sequence ID" value="NZ_JBCLSH010000014.1"/>
</dbReference>
<dbReference type="Gene3D" id="3.40.50.2300">
    <property type="match status" value="1"/>
</dbReference>
<keyword evidence="9" id="KW-1185">Reference proteome</keyword>
<keyword evidence="8" id="KW-0762">Sugar transport</keyword>
<dbReference type="PANTHER" id="PTHR30185:SF13">
    <property type="entry name" value="LICABCH OPERON REGULATOR-RELATED"/>
    <property type="match status" value="1"/>
</dbReference>
<name>A0ABV4D5T7_9LACT</name>
<protein>
    <submittedName>
        <fullName evidence="8">PTS sugar transporter subunit IIA</fullName>
    </submittedName>
</protein>
<dbReference type="Pfam" id="PF08279">
    <property type="entry name" value="HTH_11"/>
    <property type="match status" value="1"/>
</dbReference>
<gene>
    <name evidence="8" type="ORF">AALA52_05405</name>
</gene>
<proteinExistence type="predicted"/>
<evidence type="ECO:0000313" key="9">
    <source>
        <dbReference type="Proteomes" id="UP001565283"/>
    </source>
</evidence>
<dbReference type="SUPFAM" id="SSF63520">
    <property type="entry name" value="PTS-regulatory domain, PRD"/>
    <property type="match status" value="1"/>
</dbReference>
<comment type="caution">
    <text evidence="8">The sequence shown here is derived from an EMBL/GenBank/DDBJ whole genome shotgun (WGS) entry which is preliminary data.</text>
</comment>
<dbReference type="Gene3D" id="1.10.10.10">
    <property type="entry name" value="Winged helix-like DNA-binding domain superfamily/Winged helix DNA-binding domain"/>
    <property type="match status" value="2"/>
</dbReference>
<keyword evidence="4" id="KW-0804">Transcription</keyword>
<dbReference type="PANTHER" id="PTHR30185">
    <property type="entry name" value="CRYPTIC BETA-GLUCOSIDE BGL OPERON ANTITERMINATOR"/>
    <property type="match status" value="1"/>
</dbReference>
<dbReference type="InterPro" id="IPR011608">
    <property type="entry name" value="PRD"/>
</dbReference>
<evidence type="ECO:0000259" key="5">
    <source>
        <dbReference type="PROSITE" id="PS51094"/>
    </source>
</evidence>
<evidence type="ECO:0000256" key="1">
    <source>
        <dbReference type="ARBA" id="ARBA00022737"/>
    </source>
</evidence>
<dbReference type="Proteomes" id="UP001565283">
    <property type="component" value="Unassembled WGS sequence"/>
</dbReference>
<dbReference type="InterPro" id="IPR013196">
    <property type="entry name" value="HTH_11"/>
</dbReference>
<dbReference type="InterPro" id="IPR036388">
    <property type="entry name" value="WH-like_DNA-bd_sf"/>
</dbReference>
<keyword evidence="2" id="KW-0805">Transcription regulation</keyword>
<evidence type="ECO:0000313" key="8">
    <source>
        <dbReference type="EMBL" id="MEY8443677.1"/>
    </source>
</evidence>
<dbReference type="Pfam" id="PF00874">
    <property type="entry name" value="PRD"/>
    <property type="match status" value="1"/>
</dbReference>
<dbReference type="SUPFAM" id="SSF46785">
    <property type="entry name" value="Winged helix' DNA-binding domain"/>
    <property type="match status" value="1"/>
</dbReference>
<evidence type="ECO:0000259" key="6">
    <source>
        <dbReference type="PROSITE" id="PS51099"/>
    </source>
</evidence>
<accession>A0ABV4D5T7</accession>
<dbReference type="PROSITE" id="PS51372">
    <property type="entry name" value="PRD_2"/>
    <property type="match status" value="1"/>
</dbReference>
<keyword evidence="3" id="KW-0010">Activator</keyword>
<dbReference type="InterPro" id="IPR036390">
    <property type="entry name" value="WH_DNA-bd_sf"/>
</dbReference>
<dbReference type="InterPro" id="IPR036634">
    <property type="entry name" value="PRD_sf"/>
</dbReference>
<dbReference type="InterPro" id="IPR013011">
    <property type="entry name" value="PTS_EIIB_2"/>
</dbReference>
<evidence type="ECO:0000256" key="3">
    <source>
        <dbReference type="ARBA" id="ARBA00023159"/>
    </source>
</evidence>
<dbReference type="PROSITE" id="PS51094">
    <property type="entry name" value="PTS_EIIA_TYPE_2"/>
    <property type="match status" value="1"/>
</dbReference>
<dbReference type="EMBL" id="JBCLSH010000014">
    <property type="protein sequence ID" value="MEY8443677.1"/>
    <property type="molecule type" value="Genomic_DNA"/>
</dbReference>
<keyword evidence="8" id="KW-0813">Transport</keyword>
<feature type="domain" description="PTS EIIB type-2" evidence="6">
    <location>
        <begin position="392"/>
        <end position="480"/>
    </location>
</feature>
<evidence type="ECO:0000256" key="2">
    <source>
        <dbReference type="ARBA" id="ARBA00023015"/>
    </source>
</evidence>
<evidence type="ECO:0000259" key="7">
    <source>
        <dbReference type="PROSITE" id="PS51372"/>
    </source>
</evidence>
<dbReference type="Pfam" id="PF00359">
    <property type="entry name" value="PTS_EIIA_2"/>
    <property type="match status" value="1"/>
</dbReference>
<dbReference type="CDD" id="cd05568">
    <property type="entry name" value="PTS_IIB_bgl_like"/>
    <property type="match status" value="1"/>
</dbReference>
<sequence>MKLDLRERAILEYIHAHQTVTISEIAKHLKVSNKTVSNTLKAIDFSLKGSDVVLIRKPNVGVSLKGSDEAFVRLLEAELVSDFVPETQQDRLAFIVFSLLKKKEAISKQTFIQQLFISKSTLEKDLTKVKQILEELGATLTVISKKGILIELAEAERQSIFVACLDYFYHENWKIIQDEDRFLQILQNVPKIFLSKNEVEDFKRIADLLTDFLTSEKIVIRDESYQFLLLYLLASSEKLMTFDSFEVKAEEAVRKFWKKFTKLAVLDFSEGAATAFSAFLTLHKQKSEKHNDEERKIKRILDRITRNSNEQLLDVVVNHIREAIARARKGRSVRNPNLQDIKKNYALAFEDSLSIAKALRENFDILLTEDEVAYIALHIQVLKEHESSQTPVLAVLISASGQGVFQFLMARLRKIFPNILISRILTVQEISQTEITEDLVLTTLDFNLPGHPVIKLSPILSAEDIENISSFQANFFQKKAQIFSEEFSELISEDFIFLDEKINTIGQAILFMGQKLIERGYAEEGFIESCLEREKLSFTSLESFATPHPLDVSEVKKPIIAFMRVKEELTWGKEKVRYVFLMCIKDRSIKELEQIYGTLLKIIDSSEHSLLLKGSEKEILEFLTDTQS</sequence>
<dbReference type="PROSITE" id="PS51099">
    <property type="entry name" value="PTS_EIIB_TYPE_2"/>
    <property type="match status" value="1"/>
</dbReference>
<organism evidence="8 9">
    <name type="scientific">Lactococcus ileimucosae</name>
    <dbReference type="NCBI Taxonomy" id="2941329"/>
    <lineage>
        <taxon>Bacteria</taxon>
        <taxon>Bacillati</taxon>
        <taxon>Bacillota</taxon>
        <taxon>Bacilli</taxon>
        <taxon>Lactobacillales</taxon>
        <taxon>Streptococcaceae</taxon>
        <taxon>Lactococcus</taxon>
    </lineage>
</organism>
<dbReference type="Pfam" id="PF05043">
    <property type="entry name" value="Mga"/>
    <property type="match status" value="1"/>
</dbReference>
<dbReference type="InterPro" id="IPR016152">
    <property type="entry name" value="PTrfase/Anion_transptr"/>
</dbReference>
<feature type="domain" description="PRD" evidence="7">
    <location>
        <begin position="285"/>
        <end position="389"/>
    </location>
</feature>